<reference evidence="2 3" key="1">
    <citation type="journal article" date="2003" name="Proc. Natl. Acad. Sci. U.S.A.">
        <title>The complete genome sequence of Chromobacterium violaceum reveals remarkable and exploitable bacterial adaptability.</title>
        <authorList>
            <person name="Vasconcelos A.T.R."/>
            <person name="de Almeida D.F."/>
            <person name="Almeida F.C."/>
            <person name="de Almeida L.G.P."/>
            <person name="de Almeida R."/>
            <person name="Goncalves J.A.A."/>
            <person name="Andrade E.M."/>
            <person name="Antonio R.V."/>
            <person name="Araripe J."/>
            <person name="de Araujo M.F.F."/>
            <person name="Filho S.A."/>
            <person name="Azevedo V."/>
            <person name="Batista A.J."/>
            <person name="Bataus L.A.M."/>
            <person name="Batista J.S."/>
            <person name="Belo A."/>
            <person name="vander Berg C."/>
            <person name="Blamey J."/>
            <person name="Bogo M."/>
            <person name="Bonato S."/>
            <person name="Bordignon J."/>
            <person name="Brito C.A."/>
            <person name="Brocchi M."/>
            <person name="Burity H.A."/>
            <person name="Camargo A.A."/>
            <person name="Cardoso D.D.P."/>
            <person name="Carneiro N.P."/>
            <person name="Carraro D.M."/>
            <person name="Carvalho C.M.B."/>
            <person name="Cascardo J.C.M."/>
            <person name="Cavada B.S."/>
            <person name="Chueire L.M.O."/>
            <person name="Pasa T.B.C."/>
            <person name="Duran N."/>
            <person name="Fagundes N."/>
            <person name="Falcao C.L."/>
            <person name="Fantinatti F."/>
            <person name="Farias I.P."/>
            <person name="Felipe M.S.S."/>
            <person name="Ferrari L.P."/>
            <person name="Ferro J.A."/>
            <person name="Ferro M.I.T."/>
            <person name="Franco G.R."/>
            <person name="Freitas N.S.A."/>
            <person name="Furlan L.R."/>
            <person name="Gazzinelli R.T."/>
            <person name="Gomes E.A."/>
            <person name="Goncalves P.R."/>
            <person name="Grangeiro T.B."/>
            <person name="Grattapaglia D."/>
            <person name="Grisard E.C."/>
            <person name="Guimaraes C.T."/>
            <person name="Hanna E.S."/>
            <person name="Hungria M."/>
            <person name="Jardim S.N."/>
            <person name="Laurino J."/>
            <person name="Leoi L.C.T."/>
            <person name="Fassarella L."/>
            <person name="Lima A."/>
            <person name="Loureiro M.F."/>
            <person name="Lyra M.C.P."/>
            <person name="Macedo M."/>
            <person name="Madeira H.M.F."/>
            <person name="Manfio G.P."/>
            <person name="Maranhao A.Q."/>
            <person name="Martins W.S."/>
            <person name="di Mauro S.M.Z."/>
            <person name="de Medeiros S.R.B."/>
            <person name="Meissner R.D.V."/>
            <person name="Menck C.F.M."/>
            <person name="Moreira M.A.M."/>
            <person name="Nascimento F.F."/>
            <person name="Nicolas M.F."/>
            <person name="Oliveira J.G."/>
            <person name="Oliveira S.C."/>
            <person name="Paixao R.F.C."/>
            <person name="Parente J.A."/>
            <person name="Pedrosa F.O."/>
            <person name="Pena S.J.D."/>
            <person name="Perreira J.O."/>
            <person name="Perreira M."/>
            <person name="Pinto L.S.R.C."/>
            <person name="Pinto L.S."/>
            <person name="Porto J.I.R."/>
            <person name="Potrich D.P."/>
            <person name="Neto C.E.R."/>
            <person name="Reis A.M.M."/>
            <person name="Rigo L.U."/>
            <person name="Rondinelli E."/>
            <person name="dos Santos E.B.P."/>
            <person name="Santos F.R."/>
            <person name="Schneider M.P.C."/>
            <person name="Seuanez H.N."/>
            <person name="Silva A.M.R."/>
            <person name="da Silva A.L.C."/>
            <person name="Silva D.W."/>
            <person name="Silva R."/>
            <person name="Simoes I.C."/>
            <person name="Simon D."/>
            <person name="Soares C.M.A."/>
            <person name="Soares R.B.A."/>
            <person name="Souza E.M."/>
            <person name="Souza K.R.L."/>
            <person name="Souza R.C."/>
            <person name="Steffens M.B.R."/>
            <person name="Steindel M."/>
            <person name="Teixeira S.R."/>
            <person name="Urmenyi T."/>
            <person name="Vettore A."/>
            <person name="Wassem R."/>
            <person name="Zaha A."/>
            <person name="Simpson A.J.G."/>
        </authorList>
    </citation>
    <scope>NUCLEOTIDE SEQUENCE [LARGE SCALE GENOMIC DNA]</scope>
    <source>
        <strain evidence="3">ATCC 12472 / DSM 30191 / JCM 1249 / NBRC 12614 / NCIMB 9131 / NCTC 9757</strain>
    </source>
</reference>
<gene>
    <name evidence="2" type="ordered locus">CV_3852</name>
</gene>
<dbReference type="Proteomes" id="UP000001424">
    <property type="component" value="Chromosome"/>
</dbReference>
<accession>Q7NRD1</accession>
<proteinExistence type="predicted"/>
<protein>
    <submittedName>
        <fullName evidence="2">Uncharacterized protein</fullName>
    </submittedName>
</protein>
<sequence>MTIHESVLATLNKWNIDLSDFANIEPGKWNGQEYCKTTKSIKERIKAEKINNIGLYAILFSAEIFENTAKITNKDDELISLKQWLDRSLSFSLKHFLFLPENAANVEKWQPINGKPSDLALVSEEIAEQFSLDLHCSSDDAALGIPFFTKNDNNDFLPLLPNSKLHKAITSLHYLGSDLTLNHIPNWIEKAYFRPYDRSLFLDMMGNNPEDESRLELYFSCLKHKHGEKAGTLTSPERITSTLSDELSVARRESEKYRQEIEELRSEINNTTCTPLPPLVQIAMDIFRIHWHSQLTPQDDVRSRANQEAIVKNLKEKYPGMTDAIAKAIDKVASPIDRDPRNASGKYRLR</sequence>
<organism evidence="2 3">
    <name type="scientific">Chromobacterium violaceum (strain ATCC 12472 / DSM 30191 / JCM 1249 / CCUG 213 / NBRC 12614 / NCIMB 9131 / NCTC 9757 / MK)</name>
    <dbReference type="NCBI Taxonomy" id="243365"/>
    <lineage>
        <taxon>Bacteria</taxon>
        <taxon>Pseudomonadati</taxon>
        <taxon>Pseudomonadota</taxon>
        <taxon>Betaproteobacteria</taxon>
        <taxon>Neisseriales</taxon>
        <taxon>Chromobacteriaceae</taxon>
        <taxon>Chromobacterium</taxon>
    </lineage>
</organism>
<keyword evidence="1" id="KW-0175">Coiled coil</keyword>
<keyword evidence="3" id="KW-1185">Reference proteome</keyword>
<dbReference type="STRING" id="243365.CV_3852"/>
<dbReference type="AlphaFoldDB" id="Q7NRD1"/>
<evidence type="ECO:0000256" key="1">
    <source>
        <dbReference type="SAM" id="Coils"/>
    </source>
</evidence>
<dbReference type="KEGG" id="cvi:CV_3852"/>
<dbReference type="RefSeq" id="WP_011137399.1">
    <property type="nucleotide sequence ID" value="NC_005085.1"/>
</dbReference>
<name>Q7NRD1_CHRVO</name>
<feature type="coiled-coil region" evidence="1">
    <location>
        <begin position="247"/>
        <end position="274"/>
    </location>
</feature>
<dbReference type="HOGENOM" id="CLU_791546_0_0_4"/>
<evidence type="ECO:0000313" key="3">
    <source>
        <dbReference type="Proteomes" id="UP000001424"/>
    </source>
</evidence>
<dbReference type="EMBL" id="AE016825">
    <property type="protein sequence ID" value="AAQ61514.1"/>
    <property type="molecule type" value="Genomic_DNA"/>
</dbReference>
<evidence type="ECO:0000313" key="2">
    <source>
        <dbReference type="EMBL" id="AAQ61514.1"/>
    </source>
</evidence>